<feature type="coiled-coil region" evidence="6">
    <location>
        <begin position="96"/>
        <end position="130"/>
    </location>
</feature>
<dbReference type="Pfam" id="PF18111">
    <property type="entry name" value="RPGR1_C"/>
    <property type="match status" value="1"/>
</dbReference>
<evidence type="ECO:0000256" key="2">
    <source>
        <dbReference type="ARBA" id="ARBA00006042"/>
    </source>
</evidence>
<dbReference type="InterPro" id="IPR035892">
    <property type="entry name" value="C2_domain_sf"/>
</dbReference>
<evidence type="ECO:0000313" key="10">
    <source>
        <dbReference type="Proteomes" id="UP000242188"/>
    </source>
</evidence>
<evidence type="ECO:0000313" key="9">
    <source>
        <dbReference type="EMBL" id="OWF37966.1"/>
    </source>
</evidence>
<dbReference type="SMART" id="SM00239">
    <property type="entry name" value="C2"/>
    <property type="match status" value="1"/>
</dbReference>
<dbReference type="PANTHER" id="PTHR14240:SF1">
    <property type="entry name" value="PROTEIN FANTOM-RELATED"/>
    <property type="match status" value="1"/>
</dbReference>
<feature type="compositionally biased region" description="Acidic residues" evidence="7">
    <location>
        <begin position="1136"/>
        <end position="1150"/>
    </location>
</feature>
<dbReference type="GO" id="GO:0005856">
    <property type="term" value="C:cytoskeleton"/>
    <property type="evidence" value="ECO:0007669"/>
    <property type="project" value="UniProtKB-ARBA"/>
</dbReference>
<dbReference type="SUPFAM" id="SSF49562">
    <property type="entry name" value="C2 domain (Calcium/lipid-binding domain, CaLB)"/>
    <property type="match status" value="2"/>
</dbReference>
<proteinExistence type="inferred from homology"/>
<keyword evidence="10" id="KW-1185">Reference proteome</keyword>
<keyword evidence="3 6" id="KW-0175">Coiled coil</keyword>
<keyword evidence="5" id="KW-0966">Cell projection</keyword>
<dbReference type="InterPro" id="IPR031139">
    <property type="entry name" value="RPGRIP1_fam"/>
</dbReference>
<feature type="domain" description="C2" evidence="8">
    <location>
        <begin position="762"/>
        <end position="886"/>
    </location>
</feature>
<evidence type="ECO:0000256" key="1">
    <source>
        <dbReference type="ARBA" id="ARBA00004138"/>
    </source>
</evidence>
<feature type="compositionally biased region" description="Acidic residues" evidence="7">
    <location>
        <begin position="1069"/>
        <end position="1079"/>
    </location>
</feature>
<sequence>MDMIPVRDPGGGKLNHDAAVEQKAAQQRRMVSRWDRDSLEDKYLRMYEENLILKKHARKQEDKIKRMATKLLRLVNDKKKTNEVDGGEPRGKKVKDVEMEEKVEELSEKIRSLDKQNLQLKEKLMLSKQQLATNKRTTPYNHVGSRISTGIARTQPQPDSRLAKNMRVTGPMDSPQGRMTGSPTQPRYGHSLLENARADLHHKDDHIAQLQEQMEMYEMEVENMRQQLRLKEAEHEEDLVKIKQQITAEQRVTVQENIDLIRLQREVKEKSTKFFTLQEKYVLLEQNMQTMKHSHDSMLMEMERLNMQVNEEQNRVLTLQNELKFGTTNNSKLIELNEQIMSLEKETQILKEANEKFVNSAFDLDREREWRQRENALKVQIAQLEATLKADLGEKGGILDQLASEKDQHERLQATFRQVQVEHYQQKEEYDDLKQKMKFFTKESAIDFTEIEEALVLVKQRRQQELPEPDFLQKVDNEKDKDVSRSLVILQADYAETIHELEKTRNMLVIQHKINKDYQQEVEIATNRLEEVRKEYEMKLDEYARLLDIRAARIKKLEVQLRDVAYGTKQFKIAPPVDEEDAIADFDETIHLERGQNLFEIHVQKVCLSDEGVKQIGDDEPSVFCTWEFFEFEIQSTPVLKGSRPEFDFTSQYIVKVDDFFLHFLQKDSCTLELHQSFGQDYRTIAACQLVFKEIFNKTHGRIHGTATLTGVDSSGGAGIGFGSVEYWIRLRVPMDQALRLYKERTKALGYVTSNEKAATEALQALDETAAKRPADNVNELHVKILRCSDIKPRRDNVQPSPYCIYQFFDFNDHDTVILASTNNPEYNDHMTYPVPMTKELDHYLKTFQLKVFVFDDTDPEQTAYLGIADVPLIPLAHNKSIQGIFELKGANSKINGTVEMELRWQYTYIMSKGVRIQDPPVMEEVAPPYAPPHQDQSDSDRQSVAESDITPVKQRSRVAAKFPEPSATSTPMPAPPESREGEPAKKIPKRRLHAEPSQEPSLVNDAVKGVISDIMPSSMSDSMTETLPAQPSIHMPDNQTPSREMIVEAPHEDEEEEDEVVEEEIIEEEMIESDEESDTASGVKPPQSLMADVNGEVKGLQKGKKPIPKARKTILTDTKEEILSPKEESKMSDTMFEEEHTEEISEDITEGSPSGTLQFTTEPTPITEESSHESDTPHVMESDSEGVIMAPKPTKRSQKKAAAKKGNFVTITISHLSLEEGANVLHRDNIRQLFVAYNFLGIEPQELETPFSLPKPKPGQQIAFNFSKTFQVDIEKNYTRRQFLASMLLPDDPEQGRIRFTIVSEPPDEDMEGDCEDVGVAWVSIKTILMKRENIIEQDVEVLDVKNEKNVIGSLNLSVDCLAALQAVENEMQVDGTY</sequence>
<feature type="coiled-coil region" evidence="6">
    <location>
        <begin position="193"/>
        <end position="245"/>
    </location>
</feature>
<dbReference type="FunFam" id="2.60.40.150:FF:000073">
    <property type="entry name" value="protein fantom isoform X1"/>
    <property type="match status" value="1"/>
</dbReference>
<accession>A0A210PNG1</accession>
<evidence type="ECO:0000256" key="4">
    <source>
        <dbReference type="ARBA" id="ARBA00023069"/>
    </source>
</evidence>
<feature type="region of interest" description="Disordered" evidence="7">
    <location>
        <begin position="1069"/>
        <end position="1184"/>
    </location>
</feature>
<dbReference type="GO" id="GO:0035869">
    <property type="term" value="C:ciliary transition zone"/>
    <property type="evidence" value="ECO:0007669"/>
    <property type="project" value="TreeGrafter"/>
</dbReference>
<dbReference type="STRING" id="6573.A0A210PNG1"/>
<evidence type="ECO:0000256" key="3">
    <source>
        <dbReference type="ARBA" id="ARBA00023054"/>
    </source>
</evidence>
<gene>
    <name evidence="9" type="ORF">KP79_PYT14288</name>
</gene>
<feature type="compositionally biased region" description="Basic residues" evidence="7">
    <location>
        <begin position="1102"/>
        <end position="1113"/>
    </location>
</feature>
<comment type="caution">
    <text evidence="9">The sequence shown here is derived from an EMBL/GenBank/DDBJ whole genome shotgun (WGS) entry which is preliminary data.</text>
</comment>
<dbReference type="InterPro" id="IPR000008">
    <property type="entry name" value="C2_dom"/>
</dbReference>
<feature type="coiled-coil region" evidence="6">
    <location>
        <begin position="295"/>
        <end position="422"/>
    </location>
</feature>
<name>A0A210PNG1_MIZYE</name>
<feature type="region of interest" description="Disordered" evidence="7">
    <location>
        <begin position="924"/>
        <end position="1000"/>
    </location>
</feature>
<dbReference type="Pfam" id="PF11618">
    <property type="entry name" value="C2-C2_1"/>
    <property type="match status" value="2"/>
</dbReference>
<dbReference type="Proteomes" id="UP000242188">
    <property type="component" value="Unassembled WGS sequence"/>
</dbReference>
<reference evidence="9 10" key="1">
    <citation type="journal article" date="2017" name="Nat. Ecol. Evol.">
        <title>Scallop genome provides insights into evolution of bilaterian karyotype and development.</title>
        <authorList>
            <person name="Wang S."/>
            <person name="Zhang J."/>
            <person name="Jiao W."/>
            <person name="Li J."/>
            <person name="Xun X."/>
            <person name="Sun Y."/>
            <person name="Guo X."/>
            <person name="Huan P."/>
            <person name="Dong B."/>
            <person name="Zhang L."/>
            <person name="Hu X."/>
            <person name="Sun X."/>
            <person name="Wang J."/>
            <person name="Zhao C."/>
            <person name="Wang Y."/>
            <person name="Wang D."/>
            <person name="Huang X."/>
            <person name="Wang R."/>
            <person name="Lv J."/>
            <person name="Li Y."/>
            <person name="Zhang Z."/>
            <person name="Liu B."/>
            <person name="Lu W."/>
            <person name="Hui Y."/>
            <person name="Liang J."/>
            <person name="Zhou Z."/>
            <person name="Hou R."/>
            <person name="Li X."/>
            <person name="Liu Y."/>
            <person name="Li H."/>
            <person name="Ning X."/>
            <person name="Lin Y."/>
            <person name="Zhao L."/>
            <person name="Xing Q."/>
            <person name="Dou J."/>
            <person name="Li Y."/>
            <person name="Mao J."/>
            <person name="Guo H."/>
            <person name="Dou H."/>
            <person name="Li T."/>
            <person name="Mu C."/>
            <person name="Jiang W."/>
            <person name="Fu Q."/>
            <person name="Fu X."/>
            <person name="Miao Y."/>
            <person name="Liu J."/>
            <person name="Yu Q."/>
            <person name="Li R."/>
            <person name="Liao H."/>
            <person name="Li X."/>
            <person name="Kong Y."/>
            <person name="Jiang Z."/>
            <person name="Chourrout D."/>
            <person name="Li R."/>
            <person name="Bao Z."/>
        </authorList>
    </citation>
    <scope>NUCLEOTIDE SEQUENCE [LARGE SCALE GENOMIC DNA]</scope>
    <source>
        <strain evidence="9 10">PY_sf001</strain>
    </source>
</reference>
<dbReference type="PANTHER" id="PTHR14240">
    <property type="entry name" value="RETINITIS PIGMENTOSA GTPASE REGULATOR-INTERACTING PROTEIN"/>
    <property type="match status" value="1"/>
</dbReference>
<dbReference type="InterPro" id="IPR041091">
    <property type="entry name" value="RPGRIP1_C"/>
</dbReference>
<dbReference type="OrthoDB" id="2133912at2759"/>
<comment type="similarity">
    <text evidence="2">Belongs to the RPGRIP1 family.</text>
</comment>
<keyword evidence="4" id="KW-0969">Cilium</keyword>
<evidence type="ECO:0000256" key="6">
    <source>
        <dbReference type="SAM" id="Coils"/>
    </source>
</evidence>
<dbReference type="CDD" id="cd00030">
    <property type="entry name" value="C2"/>
    <property type="match status" value="1"/>
</dbReference>
<evidence type="ECO:0000256" key="5">
    <source>
        <dbReference type="ARBA" id="ARBA00023273"/>
    </source>
</evidence>
<evidence type="ECO:0000259" key="8">
    <source>
        <dbReference type="PROSITE" id="PS50004"/>
    </source>
</evidence>
<feature type="compositionally biased region" description="Basic and acidic residues" evidence="7">
    <location>
        <begin position="1118"/>
        <end position="1132"/>
    </location>
</feature>
<dbReference type="GO" id="GO:1905515">
    <property type="term" value="P:non-motile cilium assembly"/>
    <property type="evidence" value="ECO:0007669"/>
    <property type="project" value="TreeGrafter"/>
</dbReference>
<evidence type="ECO:0000256" key="7">
    <source>
        <dbReference type="SAM" id="MobiDB-lite"/>
    </source>
</evidence>
<dbReference type="EMBL" id="NEDP02005575">
    <property type="protein sequence ID" value="OWF37966.1"/>
    <property type="molecule type" value="Genomic_DNA"/>
</dbReference>
<comment type="subcellular location">
    <subcellularLocation>
        <location evidence="1">Cell projection</location>
        <location evidence="1">Cilium</location>
    </subcellularLocation>
</comment>
<protein>
    <submittedName>
        <fullName evidence="9">Protein fantom</fullName>
    </submittedName>
</protein>
<dbReference type="Gene3D" id="2.60.40.150">
    <property type="entry name" value="C2 domain"/>
    <property type="match status" value="3"/>
</dbReference>
<organism evidence="9 10">
    <name type="scientific">Mizuhopecten yessoensis</name>
    <name type="common">Japanese scallop</name>
    <name type="synonym">Patinopecten yessoensis</name>
    <dbReference type="NCBI Taxonomy" id="6573"/>
    <lineage>
        <taxon>Eukaryota</taxon>
        <taxon>Metazoa</taxon>
        <taxon>Spiralia</taxon>
        <taxon>Lophotrochozoa</taxon>
        <taxon>Mollusca</taxon>
        <taxon>Bivalvia</taxon>
        <taxon>Autobranchia</taxon>
        <taxon>Pteriomorphia</taxon>
        <taxon>Pectinida</taxon>
        <taxon>Pectinoidea</taxon>
        <taxon>Pectinidae</taxon>
        <taxon>Mizuhopecten</taxon>
    </lineage>
</organism>
<feature type="region of interest" description="Disordered" evidence="7">
    <location>
        <begin position="1020"/>
        <end position="1040"/>
    </location>
</feature>
<feature type="coiled-coil region" evidence="6">
    <location>
        <begin position="515"/>
        <end position="549"/>
    </location>
</feature>
<feature type="compositionally biased region" description="Basic and acidic residues" evidence="7">
    <location>
        <begin position="1170"/>
        <end position="1182"/>
    </location>
</feature>
<dbReference type="PROSITE" id="PS50004">
    <property type="entry name" value="C2"/>
    <property type="match status" value="1"/>
</dbReference>
<dbReference type="InterPro" id="IPR021656">
    <property type="entry name" value="C2-C2_1"/>
</dbReference>